<proteinExistence type="predicted"/>
<gene>
    <name evidence="1" type="ORF">EDD78_11213</name>
</gene>
<comment type="caution">
    <text evidence="1">The sequence shown here is derived from an EMBL/GenBank/DDBJ whole genome shotgun (WGS) entry which is preliminary data.</text>
</comment>
<evidence type="ECO:0000313" key="1">
    <source>
        <dbReference type="EMBL" id="TCL41848.1"/>
    </source>
</evidence>
<protein>
    <submittedName>
        <fullName evidence="1">Uncharacterized protein DUF4867</fullName>
    </submittedName>
</protein>
<keyword evidence="2" id="KW-1185">Reference proteome</keyword>
<dbReference type="Proteomes" id="UP000294682">
    <property type="component" value="Unassembled WGS sequence"/>
</dbReference>
<dbReference type="EMBL" id="SLUK01000012">
    <property type="protein sequence ID" value="TCL41848.1"/>
    <property type="molecule type" value="Genomic_DNA"/>
</dbReference>
<sequence length="220" mass="24524">MDIKELQRLNPDKKIYSIDDEAYKPYGRVLGDVCVKDLVEYIDKNIEIPASGSKYVPSVPELEAFDCVKKIEDLVYGQMEVEAGYCAGYNDVLGGLEFHQGSEVAVTTTDTLFIVGKKQDMSDEGDIDGSKLEYFYIKRGQVVEMYSTTLHYCPVHVDDNGFFTLVILLRGTNTALNHPSANKLFTKKNKGFICHTSNTAKIEAGSYPGLKGDLIKINLK</sequence>
<accession>A0A9X8Y7B0</accession>
<organism evidence="1 2">
    <name type="scientific">Harryflintia acetispora</name>
    <dbReference type="NCBI Taxonomy" id="1849041"/>
    <lineage>
        <taxon>Bacteria</taxon>
        <taxon>Bacillati</taxon>
        <taxon>Bacillota</taxon>
        <taxon>Clostridia</taxon>
        <taxon>Eubacteriales</taxon>
        <taxon>Oscillospiraceae</taxon>
        <taxon>Harryflintia</taxon>
    </lineage>
</organism>
<dbReference type="RefSeq" id="WP_132085082.1">
    <property type="nucleotide sequence ID" value="NZ_SLUK01000012.1"/>
</dbReference>
<evidence type="ECO:0000313" key="2">
    <source>
        <dbReference type="Proteomes" id="UP000294682"/>
    </source>
</evidence>
<dbReference type="AlphaFoldDB" id="A0A9X8Y7B0"/>
<reference evidence="1 2" key="1">
    <citation type="submission" date="2019-03" db="EMBL/GenBank/DDBJ databases">
        <title>Genomic Encyclopedia of Type Strains, Phase IV (KMG-IV): sequencing the most valuable type-strain genomes for metagenomic binning, comparative biology and taxonomic classification.</title>
        <authorList>
            <person name="Goeker M."/>
        </authorList>
    </citation>
    <scope>NUCLEOTIDE SEQUENCE [LARGE SCALE GENOMIC DNA]</scope>
    <source>
        <strain evidence="1 2">DSM 100433</strain>
    </source>
</reference>
<dbReference type="InterPro" id="IPR032358">
    <property type="entry name" value="DUF4867"/>
</dbReference>
<name>A0A9X8Y7B0_9FIRM</name>
<dbReference type="Pfam" id="PF16161">
    <property type="entry name" value="DUF4867"/>
    <property type="match status" value="1"/>
</dbReference>